<dbReference type="Gene3D" id="3.90.550.10">
    <property type="entry name" value="Spore Coat Polysaccharide Biosynthesis Protein SpsA, Chain A"/>
    <property type="match status" value="1"/>
</dbReference>
<dbReference type="GO" id="GO:0004582">
    <property type="term" value="F:dolichyl-phosphate beta-D-mannosyltransferase activity"/>
    <property type="evidence" value="ECO:0007669"/>
    <property type="project" value="InterPro"/>
</dbReference>
<evidence type="ECO:0000313" key="5">
    <source>
        <dbReference type="EMBL" id="KKK59255.1"/>
    </source>
</evidence>
<sequence>MESGIFKDLRLSIIMPTYDEADNIVPLIDETLRYIHEKLNYDFLEIIVVDDDSPDRTWELVQNHKDKNVKVIRRLENRGLCNSINEGIIKAQGDIIVWMDCDFSHPPEYIPQMVECVALGWDIAVNSRYVAGGEDVREGKGTLIQKCLSWLLNMIMWGILGQSFRDYTSGFIAVRKNVVDDLKLCGDYGEYFINFIYRAIKNKYRVLE</sequence>
<dbReference type="GO" id="GO:0016020">
    <property type="term" value="C:membrane"/>
    <property type="evidence" value="ECO:0007669"/>
    <property type="project" value="GOC"/>
</dbReference>
<keyword evidence="3" id="KW-0808">Transferase</keyword>
<protein>
    <recommendedName>
        <fullName evidence="4">Glycosyltransferase 2-like domain-containing protein</fullName>
    </recommendedName>
</protein>
<dbReference type="EMBL" id="LAZR01063571">
    <property type="protein sequence ID" value="KKK59255.1"/>
    <property type="molecule type" value="Genomic_DNA"/>
</dbReference>
<evidence type="ECO:0000256" key="3">
    <source>
        <dbReference type="ARBA" id="ARBA00022679"/>
    </source>
</evidence>
<comment type="similarity">
    <text evidence="1">Belongs to the glycosyltransferase 2 family.</text>
</comment>
<dbReference type="PANTHER" id="PTHR43398:SF1">
    <property type="entry name" value="DOLICHOL-PHOSPHATE MANNOSYLTRANSFERASE SUBUNIT 1"/>
    <property type="match status" value="1"/>
</dbReference>
<dbReference type="InterPro" id="IPR039528">
    <property type="entry name" value="DPM1-like"/>
</dbReference>
<proteinExistence type="inferred from homology"/>
<comment type="caution">
    <text evidence="5">The sequence shown here is derived from an EMBL/GenBank/DDBJ whole genome shotgun (WGS) entry which is preliminary data.</text>
</comment>
<dbReference type="GO" id="GO:0006488">
    <property type="term" value="P:dolichol-linked oligosaccharide biosynthetic process"/>
    <property type="evidence" value="ECO:0007669"/>
    <property type="project" value="TreeGrafter"/>
</dbReference>
<reference evidence="5" key="1">
    <citation type="journal article" date="2015" name="Nature">
        <title>Complex archaea that bridge the gap between prokaryotes and eukaryotes.</title>
        <authorList>
            <person name="Spang A."/>
            <person name="Saw J.H."/>
            <person name="Jorgensen S.L."/>
            <person name="Zaremba-Niedzwiedzka K."/>
            <person name="Martijn J."/>
            <person name="Lind A.E."/>
            <person name="van Eijk R."/>
            <person name="Schleper C."/>
            <person name="Guy L."/>
            <person name="Ettema T.J."/>
        </authorList>
    </citation>
    <scope>NUCLEOTIDE SEQUENCE</scope>
</reference>
<evidence type="ECO:0000259" key="4">
    <source>
        <dbReference type="Pfam" id="PF00535"/>
    </source>
</evidence>
<dbReference type="GO" id="GO:0006506">
    <property type="term" value="P:GPI anchor biosynthetic process"/>
    <property type="evidence" value="ECO:0007669"/>
    <property type="project" value="TreeGrafter"/>
</dbReference>
<organism evidence="5">
    <name type="scientific">marine sediment metagenome</name>
    <dbReference type="NCBI Taxonomy" id="412755"/>
    <lineage>
        <taxon>unclassified sequences</taxon>
        <taxon>metagenomes</taxon>
        <taxon>ecological metagenomes</taxon>
    </lineage>
</organism>
<keyword evidence="2" id="KW-0328">Glycosyltransferase</keyword>
<dbReference type="PANTHER" id="PTHR43398">
    <property type="entry name" value="DOLICHOL-PHOSPHATE MANNOSYLTRANSFERASE SUBUNIT 1"/>
    <property type="match status" value="1"/>
</dbReference>
<accession>A0A0F8XE69</accession>
<feature type="non-terminal residue" evidence="5">
    <location>
        <position position="208"/>
    </location>
</feature>
<dbReference type="Pfam" id="PF00535">
    <property type="entry name" value="Glycos_transf_2"/>
    <property type="match status" value="1"/>
</dbReference>
<dbReference type="InterPro" id="IPR029044">
    <property type="entry name" value="Nucleotide-diphossugar_trans"/>
</dbReference>
<evidence type="ECO:0000256" key="1">
    <source>
        <dbReference type="ARBA" id="ARBA00006739"/>
    </source>
</evidence>
<evidence type="ECO:0000256" key="2">
    <source>
        <dbReference type="ARBA" id="ARBA00022676"/>
    </source>
</evidence>
<gene>
    <name evidence="5" type="ORF">LCGC14_3036210</name>
</gene>
<dbReference type="AlphaFoldDB" id="A0A0F8XE69"/>
<dbReference type="SUPFAM" id="SSF53448">
    <property type="entry name" value="Nucleotide-diphospho-sugar transferases"/>
    <property type="match status" value="1"/>
</dbReference>
<dbReference type="InterPro" id="IPR001173">
    <property type="entry name" value="Glyco_trans_2-like"/>
</dbReference>
<name>A0A0F8XE69_9ZZZZ</name>
<dbReference type="GO" id="GO:0035269">
    <property type="term" value="P:protein O-linked glycosylation via mannose"/>
    <property type="evidence" value="ECO:0007669"/>
    <property type="project" value="TreeGrafter"/>
</dbReference>
<feature type="domain" description="Glycosyltransferase 2-like" evidence="4">
    <location>
        <begin position="12"/>
        <end position="182"/>
    </location>
</feature>